<dbReference type="Pfam" id="PF05860">
    <property type="entry name" value="TPS"/>
    <property type="match status" value="1"/>
</dbReference>
<dbReference type="RefSeq" id="WP_165587715.1">
    <property type="nucleotide sequence ID" value="NZ_JTJC03000004.1"/>
</dbReference>
<feature type="compositionally biased region" description="Polar residues" evidence="1">
    <location>
        <begin position="672"/>
        <end position="692"/>
    </location>
</feature>
<feature type="signal peptide" evidence="2">
    <location>
        <begin position="1"/>
        <end position="22"/>
    </location>
</feature>
<name>A0A9X5I642_9CYAN</name>
<feature type="domain" description="Filamentous haemagglutinin FhaB/tRNA nuclease CdiA-like TPS" evidence="3">
    <location>
        <begin position="27"/>
        <end position="138"/>
    </location>
</feature>
<organism evidence="4 5">
    <name type="scientific">Scytonema millei VB511283</name>
    <dbReference type="NCBI Taxonomy" id="1245923"/>
    <lineage>
        <taxon>Bacteria</taxon>
        <taxon>Bacillati</taxon>
        <taxon>Cyanobacteriota</taxon>
        <taxon>Cyanophyceae</taxon>
        <taxon>Nostocales</taxon>
        <taxon>Scytonemataceae</taxon>
        <taxon>Scytonema</taxon>
    </lineage>
</organism>
<dbReference type="EMBL" id="JTJC03000004">
    <property type="protein sequence ID" value="NHC36107.1"/>
    <property type="molecule type" value="Genomic_DNA"/>
</dbReference>
<sequence length="868" mass="88857">MRRIVIYGGVLAALCNTESVLAQVVPDTTLPVNTTVTTSGNTDVISGGTQAGTNLFHSFDSFSIPTGGTAAFNNAVEIQNIFSRVTGGSVSNIDGLIQANGAANLFLLNPNGLIFGANARLNIGGSFVGTTASSLKFADGTQFSATAPQTTPLLTISVPTGLQFGQNPGAIRVQGTGYDLSVREPIFLPIARNSSSSSLQVQPGKTLALVGGDINLESGVLTAEQGRIELGSVSDGQVSLSSIPQGFDLRYQGVSRLGDIQLSQQALIDASGGGSIQVQGNNVSLTDGSIILIQNKKEQQEGIISINAAQSLSMSGTNSDARFPGGLRSETEGIGNGADIAISAKQLAIQGGAAIMTRSFSSGKAGKVTVSTSDSMQLIGSSLINPTLSSNISTANLSTGNAGDISISTKQLTVLDGGIITSTVIGTGIGGDVTVNATDFIELIGWQPTTFQISNLAASTFNAGDAGSLTLNTSRLVLRDGGRVTSSTLATGDAGSVTINASESVEVSGTVRGSSLFSYMGASAPLGREVIRQAYQLPPVPSGKAGNMTINTGQLSVTDGGLINVRNDGSGDAGTLSINARSIILSDRASITAATASGEGGNIQVTVRDLLLLRHNSSISATASGNGNGGNINIDTPLLAIVPTENSDISANSENFRGGNVRINAQGIFGTQFRNSPTPESDITASGANSELSGAVEINTPEIDPSSGLTELPTIPIDRTKLIAQGCPANEGNTFTITGRGGLPSLPDEALRSNEPVAIDWVSLGEAGVVGAGLEKNHRQLRQQIFVQNPPVRESEVGDGGHGGHRGHGGHGGHGSNYQLPTTNYQNPISEAQSWLYDNNGNVILVATVPSGDRQTFMPLSHPSSCSD</sequence>
<evidence type="ECO:0000313" key="4">
    <source>
        <dbReference type="EMBL" id="NHC36107.1"/>
    </source>
</evidence>
<dbReference type="SUPFAM" id="SSF51126">
    <property type="entry name" value="Pectin lyase-like"/>
    <property type="match status" value="2"/>
</dbReference>
<evidence type="ECO:0000256" key="1">
    <source>
        <dbReference type="SAM" id="MobiDB-lite"/>
    </source>
</evidence>
<dbReference type="AlphaFoldDB" id="A0A9X5I642"/>
<feature type="region of interest" description="Disordered" evidence="1">
    <location>
        <begin position="792"/>
        <end position="824"/>
    </location>
</feature>
<evidence type="ECO:0000313" key="5">
    <source>
        <dbReference type="Proteomes" id="UP000031532"/>
    </source>
</evidence>
<dbReference type="SMART" id="SM00912">
    <property type="entry name" value="Haemagg_act"/>
    <property type="match status" value="1"/>
</dbReference>
<proteinExistence type="predicted"/>
<feature type="chain" id="PRO_5040722685" evidence="2">
    <location>
        <begin position="23"/>
        <end position="868"/>
    </location>
</feature>
<accession>A0A9X5I642</accession>
<protein>
    <submittedName>
        <fullName evidence="4">S-layer family protein</fullName>
    </submittedName>
</protein>
<evidence type="ECO:0000256" key="2">
    <source>
        <dbReference type="SAM" id="SignalP"/>
    </source>
</evidence>
<feature type="region of interest" description="Disordered" evidence="1">
    <location>
        <begin position="671"/>
        <end position="692"/>
    </location>
</feature>
<dbReference type="NCBIfam" id="TIGR01901">
    <property type="entry name" value="adhes_NPXG"/>
    <property type="match status" value="1"/>
</dbReference>
<dbReference type="InterPro" id="IPR008638">
    <property type="entry name" value="FhaB/CdiA-like_TPS"/>
</dbReference>
<dbReference type="Proteomes" id="UP000031532">
    <property type="component" value="Unassembled WGS sequence"/>
</dbReference>
<keyword evidence="5" id="KW-1185">Reference proteome</keyword>
<reference evidence="4 5" key="1">
    <citation type="journal article" date="2015" name="Genome Announc.">
        <title>Draft Genome Sequence of the Terrestrial Cyanobacterium Scytonema millei VB511283, Isolated from Eastern India.</title>
        <authorList>
            <person name="Sen D."/>
            <person name="Chandrababunaidu M.M."/>
            <person name="Singh D."/>
            <person name="Sanghi N."/>
            <person name="Ghorai A."/>
            <person name="Mishra G.P."/>
            <person name="Madduluri M."/>
            <person name="Adhikary S.P."/>
            <person name="Tripathy S."/>
        </authorList>
    </citation>
    <scope>NUCLEOTIDE SEQUENCE [LARGE SCALE GENOMIC DNA]</scope>
    <source>
        <strain evidence="4 5">VB511283</strain>
    </source>
</reference>
<keyword evidence="2" id="KW-0732">Signal</keyword>
<evidence type="ECO:0000259" key="3">
    <source>
        <dbReference type="SMART" id="SM00912"/>
    </source>
</evidence>
<dbReference type="InterPro" id="IPR012334">
    <property type="entry name" value="Pectin_lyas_fold"/>
</dbReference>
<dbReference type="Gene3D" id="2.160.20.10">
    <property type="entry name" value="Single-stranded right-handed beta-helix, Pectin lyase-like"/>
    <property type="match status" value="2"/>
</dbReference>
<gene>
    <name evidence="4" type="ORF">QH73_0015890</name>
</gene>
<dbReference type="InterPro" id="IPR011050">
    <property type="entry name" value="Pectin_lyase_fold/virulence"/>
</dbReference>
<comment type="caution">
    <text evidence="4">The sequence shown here is derived from an EMBL/GenBank/DDBJ whole genome shotgun (WGS) entry which is preliminary data.</text>
</comment>